<dbReference type="EMBL" id="VICD02000069">
    <property type="protein sequence ID" value="KAB8195626.1"/>
    <property type="molecule type" value="Genomic_DNA"/>
</dbReference>
<dbReference type="InterPro" id="IPR056101">
    <property type="entry name" value="DUF7684"/>
</dbReference>
<dbReference type="RefSeq" id="WP_141481591.1">
    <property type="nucleotide sequence ID" value="NZ_VICD02000069.1"/>
</dbReference>
<accession>A0A5N6CRM7</accession>
<gene>
    <name evidence="2" type="ORF">FKV24_004980</name>
</gene>
<evidence type="ECO:0000313" key="3">
    <source>
        <dbReference type="Proteomes" id="UP000320431"/>
    </source>
</evidence>
<name>A0A5N6CRM7_9GAMM</name>
<organism evidence="2 3">
    <name type="scientific">Marilutibacter maris</name>
    <dbReference type="NCBI Taxonomy" id="1605891"/>
    <lineage>
        <taxon>Bacteria</taxon>
        <taxon>Pseudomonadati</taxon>
        <taxon>Pseudomonadota</taxon>
        <taxon>Gammaproteobacteria</taxon>
        <taxon>Lysobacterales</taxon>
        <taxon>Lysobacteraceae</taxon>
        <taxon>Marilutibacter</taxon>
    </lineage>
</organism>
<proteinExistence type="predicted"/>
<comment type="caution">
    <text evidence="2">The sequence shown here is derived from an EMBL/GenBank/DDBJ whole genome shotgun (WGS) entry which is preliminary data.</text>
</comment>
<dbReference type="Proteomes" id="UP000320431">
    <property type="component" value="Unassembled WGS sequence"/>
</dbReference>
<evidence type="ECO:0000313" key="2">
    <source>
        <dbReference type="EMBL" id="KAB8195626.1"/>
    </source>
</evidence>
<dbReference type="AlphaFoldDB" id="A0A5N6CRM7"/>
<protein>
    <recommendedName>
        <fullName evidence="1">DUF7684 domain-containing protein</fullName>
    </recommendedName>
</protein>
<dbReference type="Pfam" id="PF24733">
    <property type="entry name" value="DUF7684"/>
    <property type="match status" value="1"/>
</dbReference>
<evidence type="ECO:0000259" key="1">
    <source>
        <dbReference type="Pfam" id="PF24733"/>
    </source>
</evidence>
<reference evidence="2 3" key="1">
    <citation type="submission" date="2019-10" db="EMBL/GenBank/DDBJ databases">
        <title>Lysobacter alkalisoli sp. nov., isolated from saline-alkaline soil.</title>
        <authorList>
            <person name="Sun J.-Q."/>
        </authorList>
    </citation>
    <scope>NUCLEOTIDE SEQUENCE [LARGE SCALE GENOMIC DNA]</scope>
    <source>
        <strain evidence="2 3">KCTC 42381</strain>
    </source>
</reference>
<feature type="domain" description="DUF7684" evidence="1">
    <location>
        <begin position="7"/>
        <end position="140"/>
    </location>
</feature>
<sequence length="140" mass="15853">MSDVPVYLHLPGGSTPPDLGGPSPFRAVVMVEQIVPLEWQMAVSDWLVRSGCLSMMAWGRDCGYWDDSVDLASLRILGYGEIPDDQLVMTSWHEHESLSDVFSFSKRHAFHSEVELQRTLLVHIADRSQEPYMLRTYAEA</sequence>